<evidence type="ECO:0000313" key="5">
    <source>
        <dbReference type="EMBL" id="PTW57613.1"/>
    </source>
</evidence>
<dbReference type="Gene3D" id="3.10.105.10">
    <property type="entry name" value="Dipeptide-binding Protein, Domain 3"/>
    <property type="match status" value="1"/>
</dbReference>
<sequence length="654" mass="73808">MSAPLRLIAKSLLIALALGFGVAGEPKANAAETTIPRLIETPTLRHTHAGVNLPPISERIPLEPLVVNLKAKGRVSGRHGGDLDTLIGRAKDARLVNAWGYARLVGYDENLNLKPDILKSIDNVDDRIFTLHLRKGHKWSDGAPFTTEDFRYWWEDIANNDKLSPAGPPHFMTVDGKKPRFEVIDETTVRYTWDEPNALFLPELAQARPPFIYRPAHYLKQFHEKYGDPEEIAEMVAAKKVRYWASLHNERDDMYGATNWAEPSLQPWVVAQGSSKQRQIFIRNAYYHRIDENGRQLPYIDRIVLTVADGRLISAKTQAGESTLQARGLAFSDITVLKRGEEGGHYKTYLWPIAKGSHITLYPNFTTRDPVWRKLMRDTRFRHALSLGIDRRMINRVLYFGLALESNDTILPQSPLYKDHYRTAWAGFDPRKANALLDEIGLTRKRGDGIRLLPDGRPLEIIVETTGESAEEIDALGLVGETWREIGVKLFPKPSQREVLRERALSGGLVMSAWGGLDNGIPTADMPPNELAPTNSEQLSWALWGDYMESGGKTGEPIDYAPAKKLSDLYLSWLVSGSMEKRREIWTRMLEINADETLRIGLISSVKQPVVVSERLRNVPKEGIYGWDPGAQFGIHRMDEFWLGLPNQQTAEGN</sequence>
<feature type="signal peptide" evidence="3">
    <location>
        <begin position="1"/>
        <end position="30"/>
    </location>
</feature>
<evidence type="ECO:0000256" key="2">
    <source>
        <dbReference type="ARBA" id="ARBA00005695"/>
    </source>
</evidence>
<feature type="domain" description="Solute-binding protein family 5" evidence="4">
    <location>
        <begin position="113"/>
        <end position="519"/>
    </location>
</feature>
<dbReference type="RefSeq" id="WP_107991492.1">
    <property type="nucleotide sequence ID" value="NZ_QAYG01000010.1"/>
</dbReference>
<reference evidence="5 6" key="1">
    <citation type="submission" date="2018-04" db="EMBL/GenBank/DDBJ databases">
        <title>Genomic Encyclopedia of Archaeal and Bacterial Type Strains, Phase II (KMG-II): from individual species to whole genera.</title>
        <authorList>
            <person name="Goeker M."/>
        </authorList>
    </citation>
    <scope>NUCLEOTIDE SEQUENCE [LARGE SCALE GENOMIC DNA]</scope>
    <source>
        <strain evidence="5 6">DSM 23382</strain>
    </source>
</reference>
<feature type="chain" id="PRO_5015406782" evidence="3">
    <location>
        <begin position="31"/>
        <end position="654"/>
    </location>
</feature>
<protein>
    <submittedName>
        <fullName evidence="5">Peptide/nickel transport system substrate-binding protein</fullName>
    </submittedName>
</protein>
<evidence type="ECO:0000256" key="1">
    <source>
        <dbReference type="ARBA" id="ARBA00004418"/>
    </source>
</evidence>
<dbReference type="InterPro" id="IPR000914">
    <property type="entry name" value="SBP_5_dom"/>
</dbReference>
<dbReference type="Pfam" id="PF00496">
    <property type="entry name" value="SBP_bac_5"/>
    <property type="match status" value="1"/>
</dbReference>
<dbReference type="PANTHER" id="PTHR30290:SF62">
    <property type="entry name" value="OLIGOPEPTIDE ABC TRANSPORTER, PERIPLASMIC OLIGOPEPTIDE-BINDING PROTEIN"/>
    <property type="match status" value="1"/>
</dbReference>
<dbReference type="EMBL" id="QAYG01000010">
    <property type="protein sequence ID" value="PTW57613.1"/>
    <property type="molecule type" value="Genomic_DNA"/>
</dbReference>
<evidence type="ECO:0000259" key="4">
    <source>
        <dbReference type="Pfam" id="PF00496"/>
    </source>
</evidence>
<dbReference type="PANTHER" id="PTHR30290">
    <property type="entry name" value="PERIPLASMIC BINDING COMPONENT OF ABC TRANSPORTER"/>
    <property type="match status" value="1"/>
</dbReference>
<comment type="similarity">
    <text evidence="2">Belongs to the bacterial solute-binding protein 5 family.</text>
</comment>
<name>A0A2T5V1H7_9HYPH</name>
<dbReference type="AlphaFoldDB" id="A0A2T5V1H7"/>
<dbReference type="OrthoDB" id="9803988at2"/>
<comment type="caution">
    <text evidence="5">The sequence shown here is derived from an EMBL/GenBank/DDBJ whole genome shotgun (WGS) entry which is preliminary data.</text>
</comment>
<comment type="subcellular location">
    <subcellularLocation>
        <location evidence="1">Periplasm</location>
    </subcellularLocation>
</comment>
<evidence type="ECO:0000256" key="3">
    <source>
        <dbReference type="SAM" id="SignalP"/>
    </source>
</evidence>
<dbReference type="GO" id="GO:0015833">
    <property type="term" value="P:peptide transport"/>
    <property type="evidence" value="ECO:0007669"/>
    <property type="project" value="TreeGrafter"/>
</dbReference>
<dbReference type="GO" id="GO:1904680">
    <property type="term" value="F:peptide transmembrane transporter activity"/>
    <property type="evidence" value="ECO:0007669"/>
    <property type="project" value="TreeGrafter"/>
</dbReference>
<evidence type="ECO:0000313" key="6">
    <source>
        <dbReference type="Proteomes" id="UP000244081"/>
    </source>
</evidence>
<proteinExistence type="inferred from homology"/>
<dbReference type="InterPro" id="IPR039424">
    <property type="entry name" value="SBP_5"/>
</dbReference>
<keyword evidence="6" id="KW-1185">Reference proteome</keyword>
<dbReference type="CDD" id="cd08500">
    <property type="entry name" value="PBP2_NikA_DppA_OppA_like_4"/>
    <property type="match status" value="1"/>
</dbReference>
<accession>A0A2T5V1H7</accession>
<gene>
    <name evidence="5" type="ORF">C8N35_11092</name>
</gene>
<dbReference type="Gene3D" id="3.40.190.10">
    <property type="entry name" value="Periplasmic binding protein-like II"/>
    <property type="match status" value="1"/>
</dbReference>
<dbReference type="SUPFAM" id="SSF53850">
    <property type="entry name" value="Periplasmic binding protein-like II"/>
    <property type="match status" value="1"/>
</dbReference>
<organism evidence="5 6">
    <name type="scientific">Breoghania corrubedonensis</name>
    <dbReference type="NCBI Taxonomy" id="665038"/>
    <lineage>
        <taxon>Bacteria</taxon>
        <taxon>Pseudomonadati</taxon>
        <taxon>Pseudomonadota</taxon>
        <taxon>Alphaproteobacteria</taxon>
        <taxon>Hyphomicrobiales</taxon>
        <taxon>Stappiaceae</taxon>
        <taxon>Breoghania</taxon>
    </lineage>
</organism>
<dbReference type="Proteomes" id="UP000244081">
    <property type="component" value="Unassembled WGS sequence"/>
</dbReference>
<keyword evidence="3" id="KW-0732">Signal</keyword>